<name>A0A9K3L515_9STRA</name>
<dbReference type="InterPro" id="IPR006909">
    <property type="entry name" value="Rad21/Rec8_C_eu"/>
</dbReference>
<feature type="domain" description="Rad21/Rec8-like protein C-terminal eukaryotic" evidence="4">
    <location>
        <begin position="602"/>
        <end position="652"/>
    </location>
</feature>
<dbReference type="OrthoDB" id="10071381at2759"/>
<dbReference type="InterPro" id="IPR039781">
    <property type="entry name" value="Rad21/Rec8-like"/>
</dbReference>
<evidence type="ECO:0000313" key="6">
    <source>
        <dbReference type="EMBL" id="KAG7354886.1"/>
    </source>
</evidence>
<feature type="compositionally biased region" description="Polar residues" evidence="3">
    <location>
        <begin position="233"/>
        <end position="248"/>
    </location>
</feature>
<feature type="region of interest" description="Disordered" evidence="3">
    <location>
        <begin position="438"/>
        <end position="536"/>
    </location>
</feature>
<feature type="compositionally biased region" description="Acidic residues" evidence="3">
    <location>
        <begin position="489"/>
        <end position="532"/>
    </location>
</feature>
<dbReference type="InterPro" id="IPR006910">
    <property type="entry name" value="Rad21_Rec8_N"/>
</dbReference>
<dbReference type="GO" id="GO:0007062">
    <property type="term" value="P:sister chromatid cohesion"/>
    <property type="evidence" value="ECO:0007669"/>
    <property type="project" value="InterPro"/>
</dbReference>
<feature type="compositionally biased region" description="Acidic residues" evidence="3">
    <location>
        <begin position="444"/>
        <end position="454"/>
    </location>
</feature>
<feature type="domain" description="Rad21/Rec8-like protein N-terminal" evidence="5">
    <location>
        <begin position="1"/>
        <end position="94"/>
    </location>
</feature>
<sequence>MFYSQVILAKKGPLAKVWLAAHWGDKKLARPQIFATDISQSCTDIMNPSVPLALRLSGHLLLGVVRIYSRKVKYVLNDCTEAMLKLQMAFTGANNTGSSSKGERELLTDQDAPTNNLVSNFGEYDQVHVVEGFCLPLPEDNEWILAEDDEDESSSQQNGGQHAILLAAHLPQASQQGRHSGTSPRFPSPEEETWAPFDPDNEDEEEDDDDNPPLPSGSSRISDIELVRAANDSILSEDQTRRASSILNDSKDLPGFPAQAEKDKEEPDEDFNVPFADDSEDENGPAGVGVQKLDDSMLQLSQEGGSASKNNTNNLSGLDDSPSSKRSREEEIKPRKKRRKRRKVVIDNHKTELSNEQIRQMLKDTSDIVRKMVHPASWEGDESIKLYASNPGEKRQPPILTQPFLADEGDRGGPRLHPRLRKLWEDNYWRALGKPCPYRKQAASEEDDEDDDSVEQVRRDREVDEEKDDHSSLEVPMPDAVDSKKEGTEETDDFYMPQMDDEEELEDEPAEGPALDLDEDEEQVGEDEEDDLNLGLVNDMAIDSDDDEDTEDRQALGDVMESTAKWHKHTVRVYKHLKKCLRDPAAPIDEDDEEAKDLPGQVQFFDITKNVKTRRNAASVFFEILQLKTWDFIDVNQDDAYGDITISPSVRFGEDPPN</sequence>
<feature type="compositionally biased region" description="Polar residues" evidence="3">
    <location>
        <begin position="172"/>
        <end position="185"/>
    </location>
</feature>
<dbReference type="GO" id="GO:1990414">
    <property type="term" value="P:replication-born double-strand break repair via sister chromatid exchange"/>
    <property type="evidence" value="ECO:0007669"/>
    <property type="project" value="TreeGrafter"/>
</dbReference>
<dbReference type="GO" id="GO:0008278">
    <property type="term" value="C:cohesin complex"/>
    <property type="evidence" value="ECO:0007669"/>
    <property type="project" value="InterPro"/>
</dbReference>
<feature type="compositionally biased region" description="Basic and acidic residues" evidence="3">
    <location>
        <begin position="455"/>
        <end position="472"/>
    </location>
</feature>
<dbReference type="GO" id="GO:0005634">
    <property type="term" value="C:nucleus"/>
    <property type="evidence" value="ECO:0007669"/>
    <property type="project" value="UniProtKB-SubCell"/>
</dbReference>
<evidence type="ECO:0000256" key="3">
    <source>
        <dbReference type="SAM" id="MobiDB-lite"/>
    </source>
</evidence>
<dbReference type="AlphaFoldDB" id="A0A9K3L515"/>
<dbReference type="GO" id="GO:0003682">
    <property type="term" value="F:chromatin binding"/>
    <property type="evidence" value="ECO:0007669"/>
    <property type="project" value="TreeGrafter"/>
</dbReference>
<comment type="caution">
    <text evidence="6">The sequence shown here is derived from an EMBL/GenBank/DDBJ whole genome shotgun (WGS) entry which is preliminary data.</text>
</comment>
<feature type="compositionally biased region" description="Acidic residues" evidence="3">
    <location>
        <begin position="189"/>
        <end position="211"/>
    </location>
</feature>
<protein>
    <submittedName>
        <fullName evidence="6">Mitotic cohesin</fullName>
    </submittedName>
</protein>
<accession>A0A9K3L515</accession>
<gene>
    <name evidence="6" type="ORF">IV203_004242</name>
</gene>
<evidence type="ECO:0000313" key="7">
    <source>
        <dbReference type="Proteomes" id="UP000693970"/>
    </source>
</evidence>
<evidence type="ECO:0000259" key="4">
    <source>
        <dbReference type="Pfam" id="PF04824"/>
    </source>
</evidence>
<dbReference type="Proteomes" id="UP000693970">
    <property type="component" value="Unassembled WGS sequence"/>
</dbReference>
<dbReference type="PANTHER" id="PTHR12585">
    <property type="entry name" value="SCC1 / RAD21 FAMILY MEMBER"/>
    <property type="match status" value="1"/>
</dbReference>
<dbReference type="PANTHER" id="PTHR12585:SF69">
    <property type="entry name" value="FI11703P"/>
    <property type="match status" value="1"/>
</dbReference>
<dbReference type="Pfam" id="PF04825">
    <property type="entry name" value="Rad21_Rec8_N"/>
    <property type="match status" value="1"/>
</dbReference>
<reference evidence="6" key="2">
    <citation type="submission" date="2021-04" db="EMBL/GenBank/DDBJ databases">
        <authorList>
            <person name="Podell S."/>
        </authorList>
    </citation>
    <scope>NUCLEOTIDE SEQUENCE</scope>
    <source>
        <strain evidence="6">Hildebrandi</strain>
    </source>
</reference>
<feature type="compositionally biased region" description="Basic residues" evidence="3">
    <location>
        <begin position="334"/>
        <end position="343"/>
    </location>
</feature>
<organism evidence="6 7">
    <name type="scientific">Nitzschia inconspicua</name>
    <dbReference type="NCBI Taxonomy" id="303405"/>
    <lineage>
        <taxon>Eukaryota</taxon>
        <taxon>Sar</taxon>
        <taxon>Stramenopiles</taxon>
        <taxon>Ochrophyta</taxon>
        <taxon>Bacillariophyta</taxon>
        <taxon>Bacillariophyceae</taxon>
        <taxon>Bacillariophycidae</taxon>
        <taxon>Bacillariales</taxon>
        <taxon>Bacillariaceae</taxon>
        <taxon>Nitzschia</taxon>
    </lineage>
</organism>
<feature type="compositionally biased region" description="Polar residues" evidence="3">
    <location>
        <begin position="298"/>
        <end position="316"/>
    </location>
</feature>
<evidence type="ECO:0000256" key="1">
    <source>
        <dbReference type="ARBA" id="ARBA00004123"/>
    </source>
</evidence>
<evidence type="ECO:0000259" key="5">
    <source>
        <dbReference type="Pfam" id="PF04825"/>
    </source>
</evidence>
<keyword evidence="2" id="KW-0539">Nucleus</keyword>
<dbReference type="Pfam" id="PF04824">
    <property type="entry name" value="Rad21_Rec8"/>
    <property type="match status" value="1"/>
</dbReference>
<feature type="compositionally biased region" description="Basic and acidic residues" evidence="3">
    <location>
        <begin position="322"/>
        <end position="333"/>
    </location>
</feature>
<feature type="region of interest" description="Disordered" evidence="3">
    <location>
        <begin position="172"/>
        <end position="352"/>
    </location>
</feature>
<dbReference type="EMBL" id="JAGRRH010000016">
    <property type="protein sequence ID" value="KAG7354886.1"/>
    <property type="molecule type" value="Genomic_DNA"/>
</dbReference>
<feature type="region of interest" description="Disordered" evidence="3">
    <location>
        <begin position="388"/>
        <end position="418"/>
    </location>
</feature>
<evidence type="ECO:0000256" key="2">
    <source>
        <dbReference type="ARBA" id="ARBA00023242"/>
    </source>
</evidence>
<keyword evidence="7" id="KW-1185">Reference proteome</keyword>
<proteinExistence type="predicted"/>
<comment type="subcellular location">
    <subcellularLocation>
        <location evidence="1">Nucleus</location>
    </subcellularLocation>
</comment>
<feature type="compositionally biased region" description="Acidic residues" evidence="3">
    <location>
        <begin position="266"/>
        <end position="283"/>
    </location>
</feature>
<reference evidence="6" key="1">
    <citation type="journal article" date="2021" name="Sci. Rep.">
        <title>Diploid genomic architecture of Nitzschia inconspicua, an elite biomass production diatom.</title>
        <authorList>
            <person name="Oliver A."/>
            <person name="Podell S."/>
            <person name="Pinowska A."/>
            <person name="Traller J.C."/>
            <person name="Smith S.R."/>
            <person name="McClure R."/>
            <person name="Beliaev A."/>
            <person name="Bohutskyi P."/>
            <person name="Hill E.A."/>
            <person name="Rabines A."/>
            <person name="Zheng H."/>
            <person name="Allen L.Z."/>
            <person name="Kuo A."/>
            <person name="Grigoriev I.V."/>
            <person name="Allen A.E."/>
            <person name="Hazlebeck D."/>
            <person name="Allen E.E."/>
        </authorList>
    </citation>
    <scope>NUCLEOTIDE SEQUENCE</scope>
    <source>
        <strain evidence="6">Hildebrandi</strain>
    </source>
</reference>